<dbReference type="Gene3D" id="3.40.710.10">
    <property type="entry name" value="DD-peptidase/beta-lactamase superfamily"/>
    <property type="match status" value="1"/>
</dbReference>
<dbReference type="Gene3D" id="2.40.128.600">
    <property type="match status" value="1"/>
</dbReference>
<reference evidence="4 5" key="1">
    <citation type="submission" date="2018-05" db="EMBL/GenBank/DDBJ databases">
        <title>Acuticoccus sediminis sp. nov., isolated from deep-sea sediment of Indian Ocean.</title>
        <authorList>
            <person name="Liu X."/>
            <person name="Lai Q."/>
            <person name="Du Y."/>
            <person name="Sun F."/>
            <person name="Zhang X."/>
            <person name="Wang S."/>
            <person name="Shao Z."/>
        </authorList>
    </citation>
    <scope>NUCLEOTIDE SEQUENCE [LARGE SCALE GENOMIC DNA]</scope>
    <source>
        <strain evidence="4 5">PTG4-2</strain>
    </source>
</reference>
<evidence type="ECO:0000259" key="3">
    <source>
        <dbReference type="Pfam" id="PF11954"/>
    </source>
</evidence>
<dbReference type="Pfam" id="PF00144">
    <property type="entry name" value="Beta-lactamase"/>
    <property type="match status" value="1"/>
</dbReference>
<dbReference type="SUPFAM" id="SSF56601">
    <property type="entry name" value="beta-lactamase/transpeptidase-like"/>
    <property type="match status" value="1"/>
</dbReference>
<dbReference type="InterPro" id="IPR012338">
    <property type="entry name" value="Beta-lactam/transpept-like"/>
</dbReference>
<protein>
    <submittedName>
        <fullName evidence="4">Serine hydrolase</fullName>
    </submittedName>
</protein>
<dbReference type="GO" id="GO:0016787">
    <property type="term" value="F:hydrolase activity"/>
    <property type="evidence" value="ECO:0007669"/>
    <property type="project" value="UniProtKB-KW"/>
</dbReference>
<name>A0A8B2NWX9_9HYPH</name>
<dbReference type="InterPro" id="IPR050491">
    <property type="entry name" value="AmpC-like"/>
</dbReference>
<dbReference type="InterPro" id="IPR001466">
    <property type="entry name" value="Beta-lactam-related"/>
</dbReference>
<gene>
    <name evidence="4" type="ORF">DLJ53_05220</name>
</gene>
<proteinExistence type="predicted"/>
<dbReference type="InterPro" id="IPR021860">
    <property type="entry name" value="Peptidase_S12_Pab87-rel_C"/>
</dbReference>
<evidence type="ECO:0000259" key="2">
    <source>
        <dbReference type="Pfam" id="PF00144"/>
    </source>
</evidence>
<evidence type="ECO:0000313" key="4">
    <source>
        <dbReference type="EMBL" id="RAI03873.1"/>
    </source>
</evidence>
<dbReference type="PANTHER" id="PTHR46825:SF15">
    <property type="entry name" value="BETA-LACTAMASE-RELATED DOMAIN-CONTAINING PROTEIN"/>
    <property type="match status" value="1"/>
</dbReference>
<comment type="caution">
    <text evidence="4">The sequence shown here is derived from an EMBL/GenBank/DDBJ whole genome shotgun (WGS) entry which is preliminary data.</text>
</comment>
<feature type="region of interest" description="Disordered" evidence="1">
    <location>
        <begin position="40"/>
        <end position="59"/>
    </location>
</feature>
<dbReference type="EMBL" id="QHHQ01000001">
    <property type="protein sequence ID" value="RAI03873.1"/>
    <property type="molecule type" value="Genomic_DNA"/>
</dbReference>
<dbReference type="PANTHER" id="PTHR46825">
    <property type="entry name" value="D-ALANYL-D-ALANINE-CARBOXYPEPTIDASE/ENDOPEPTIDASE AMPH"/>
    <property type="match status" value="1"/>
</dbReference>
<organism evidence="4 5">
    <name type="scientific">Acuticoccus sediminis</name>
    <dbReference type="NCBI Taxonomy" id="2184697"/>
    <lineage>
        <taxon>Bacteria</taxon>
        <taxon>Pseudomonadati</taxon>
        <taxon>Pseudomonadota</taxon>
        <taxon>Alphaproteobacteria</taxon>
        <taxon>Hyphomicrobiales</taxon>
        <taxon>Amorphaceae</taxon>
        <taxon>Acuticoccus</taxon>
    </lineage>
</organism>
<evidence type="ECO:0000256" key="1">
    <source>
        <dbReference type="SAM" id="MobiDB-lite"/>
    </source>
</evidence>
<dbReference type="OrthoDB" id="5377981at2"/>
<feature type="domain" description="Peptidase S12 Pab87-related C-terminal" evidence="3">
    <location>
        <begin position="460"/>
        <end position="544"/>
    </location>
</feature>
<keyword evidence="4" id="KW-0378">Hydrolase</keyword>
<sequence length="557" mass="58992">MGDFEPAPPRRRGPGRTGRWPVATIGGAVAWTLAAALTPPHAGAQQTAPQGSSERTLLPAPVVPVAPSLTREDVDDAVGLLDNTVTGLMDQTGIPGVAVAVVYKDEVIYEKTFGVREVGKPDPIDTDTVFLLASVSKPIASTVVAGLAGKELFALSDPVSQYNPAFALGDPYVTEHATFIDLLSHRSGLFTGAGDFLEDLGFDRDTILGRIEQQPLDTFRSSYHYSNFGYTAGGEAAAVAAGKPFEDVAEEVLFDPLGMTRTSYRHADYLAHENRAHIHVRTGPEATTWAARYDRNPDAEAPAGGASSTITDMAKFVRLQLAEGEFGGEPVIARAPLAITHRPHSVTGGNPGSAARAHFYGLGWNVSYDDEGRVELSHSGAFTLGTSTNVTMLPGEDLGIVVLTNGEPIGVPETIATIFMDIVRNGEQTVDWYPLFHRAFAAMAEADIADARAADPSGDPGEALPLEAYAGTYDNSYFGPARVTLDGDALTMALGPDEAPVSFALTRDVGGRFVFETIGEWGTGPSRALFEIGADGTPSRLTLGAYNTRGLGVFERP</sequence>
<dbReference type="AlphaFoldDB" id="A0A8B2NWX9"/>
<feature type="compositionally biased region" description="Polar residues" evidence="1">
    <location>
        <begin position="44"/>
        <end position="55"/>
    </location>
</feature>
<dbReference type="Pfam" id="PF11954">
    <property type="entry name" value="DUF3471"/>
    <property type="match status" value="1"/>
</dbReference>
<keyword evidence="5" id="KW-1185">Reference proteome</keyword>
<feature type="region of interest" description="Disordered" evidence="1">
    <location>
        <begin position="1"/>
        <end position="21"/>
    </location>
</feature>
<feature type="domain" description="Beta-lactamase-related" evidence="2">
    <location>
        <begin position="81"/>
        <end position="409"/>
    </location>
</feature>
<evidence type="ECO:0000313" key="5">
    <source>
        <dbReference type="Proteomes" id="UP000249590"/>
    </source>
</evidence>
<accession>A0A8B2NWX9</accession>
<dbReference type="Proteomes" id="UP000249590">
    <property type="component" value="Unassembled WGS sequence"/>
</dbReference>
<dbReference type="RefSeq" id="WP_111342916.1">
    <property type="nucleotide sequence ID" value="NZ_QHHQ01000001.1"/>
</dbReference>